<keyword evidence="3" id="KW-1003">Cell membrane</keyword>
<evidence type="ECO:0000256" key="8">
    <source>
        <dbReference type="ARBA" id="ARBA00038436"/>
    </source>
</evidence>
<evidence type="ECO:0000256" key="2">
    <source>
        <dbReference type="ARBA" id="ARBA00022448"/>
    </source>
</evidence>
<evidence type="ECO:0000256" key="3">
    <source>
        <dbReference type="ARBA" id="ARBA00022475"/>
    </source>
</evidence>
<evidence type="ECO:0000256" key="1">
    <source>
        <dbReference type="ARBA" id="ARBA00004429"/>
    </source>
</evidence>
<dbReference type="InterPro" id="IPR007387">
    <property type="entry name" value="TRAP_DctQ"/>
</dbReference>
<feature type="transmembrane region" description="Helical" evidence="9">
    <location>
        <begin position="132"/>
        <end position="150"/>
    </location>
</feature>
<dbReference type="OrthoDB" id="9794346at2"/>
<evidence type="ECO:0000256" key="4">
    <source>
        <dbReference type="ARBA" id="ARBA00022519"/>
    </source>
</evidence>
<organism evidence="12 13">
    <name type="scientific">Pseudooceanicola nitratireducens</name>
    <dbReference type="NCBI Taxonomy" id="517719"/>
    <lineage>
        <taxon>Bacteria</taxon>
        <taxon>Pseudomonadati</taxon>
        <taxon>Pseudomonadota</taxon>
        <taxon>Alphaproteobacteria</taxon>
        <taxon>Rhodobacterales</taxon>
        <taxon>Paracoccaceae</taxon>
        <taxon>Pseudooceanicola</taxon>
    </lineage>
</organism>
<keyword evidence="6 9" id="KW-1133">Transmembrane helix</keyword>
<keyword evidence="2 9" id="KW-0813">Transport</keyword>
<proteinExistence type="inferred from homology"/>
<evidence type="ECO:0000256" key="10">
    <source>
        <dbReference type="SAM" id="MobiDB-lite"/>
    </source>
</evidence>
<comment type="similarity">
    <text evidence="8 9">Belongs to the TRAP transporter small permease family.</text>
</comment>
<dbReference type="AlphaFoldDB" id="A0A1I1J1H8"/>
<comment type="subunit">
    <text evidence="9">The complex comprises the extracytoplasmic solute receptor protein and the two transmembrane proteins.</text>
</comment>
<dbReference type="GO" id="GO:0022857">
    <property type="term" value="F:transmembrane transporter activity"/>
    <property type="evidence" value="ECO:0007669"/>
    <property type="project" value="UniProtKB-UniRule"/>
</dbReference>
<dbReference type="RefSeq" id="WP_093450770.1">
    <property type="nucleotide sequence ID" value="NZ_FNZG01000002.1"/>
</dbReference>
<comment type="function">
    <text evidence="9">Part of the tripartite ATP-independent periplasmic (TRAP) transport system.</text>
</comment>
<reference evidence="12 13" key="1">
    <citation type="submission" date="2016-10" db="EMBL/GenBank/DDBJ databases">
        <authorList>
            <person name="de Groot N.N."/>
        </authorList>
    </citation>
    <scope>NUCLEOTIDE SEQUENCE [LARGE SCALE GENOMIC DNA]</scope>
    <source>
        <strain evidence="12 13">DSM 29619</strain>
    </source>
</reference>
<feature type="transmembrane region" description="Helical" evidence="9">
    <location>
        <begin position="21"/>
        <end position="38"/>
    </location>
</feature>
<evidence type="ECO:0000259" key="11">
    <source>
        <dbReference type="Pfam" id="PF04290"/>
    </source>
</evidence>
<comment type="subcellular location">
    <subcellularLocation>
        <location evidence="1 9">Cell inner membrane</location>
        <topology evidence="1 9">Multi-pass membrane protein</topology>
    </subcellularLocation>
</comment>
<gene>
    <name evidence="12" type="ORF">SAMN05421762_0850</name>
</gene>
<evidence type="ECO:0000313" key="13">
    <source>
        <dbReference type="Proteomes" id="UP000231644"/>
    </source>
</evidence>
<feature type="domain" description="Tripartite ATP-independent periplasmic transporters DctQ component" evidence="11">
    <location>
        <begin position="29"/>
        <end position="159"/>
    </location>
</feature>
<dbReference type="GO" id="GO:0005886">
    <property type="term" value="C:plasma membrane"/>
    <property type="evidence" value="ECO:0007669"/>
    <property type="project" value="UniProtKB-SubCell"/>
</dbReference>
<dbReference type="PANTHER" id="PTHR35011:SF4">
    <property type="entry name" value="SLL1102 PROTEIN"/>
    <property type="match status" value="1"/>
</dbReference>
<evidence type="ECO:0000256" key="6">
    <source>
        <dbReference type="ARBA" id="ARBA00022989"/>
    </source>
</evidence>
<sequence length="194" mass="21899">MKAMRRFITVVDAFNYRLGRLMMFGIFVLMGVLLWSTFSKAAGSPSLWTLEMAQFIMVGYYILGGPYAIQMGSNVRMDLFYGDFSPRRKAWFDAITVFFLLAYLGVLLWGGIESTIYAFQYGGERSSSVWRPYIWPIKVIMCTGITLMLLQSLSELFKDIIFLKTGKPMRPDQGAGPDQKNTASADQKDAADAL</sequence>
<feature type="transmembrane region" description="Helical" evidence="9">
    <location>
        <begin position="50"/>
        <end position="69"/>
    </location>
</feature>
<dbReference type="Proteomes" id="UP000231644">
    <property type="component" value="Unassembled WGS sequence"/>
</dbReference>
<keyword evidence="7 9" id="KW-0472">Membrane</keyword>
<evidence type="ECO:0000256" key="5">
    <source>
        <dbReference type="ARBA" id="ARBA00022692"/>
    </source>
</evidence>
<keyword evidence="13" id="KW-1185">Reference proteome</keyword>
<dbReference type="InterPro" id="IPR055348">
    <property type="entry name" value="DctQ"/>
</dbReference>
<evidence type="ECO:0000256" key="7">
    <source>
        <dbReference type="ARBA" id="ARBA00023136"/>
    </source>
</evidence>
<dbReference type="Pfam" id="PF04290">
    <property type="entry name" value="DctQ"/>
    <property type="match status" value="1"/>
</dbReference>
<dbReference type="PANTHER" id="PTHR35011">
    <property type="entry name" value="2,3-DIKETO-L-GULONATE TRAP TRANSPORTER SMALL PERMEASE PROTEIN YIAM"/>
    <property type="match status" value="1"/>
</dbReference>
<dbReference type="STRING" id="517719.SAMN05421762_0850"/>
<protein>
    <recommendedName>
        <fullName evidence="9">TRAP transporter small permease protein</fullName>
    </recommendedName>
</protein>
<feature type="region of interest" description="Disordered" evidence="10">
    <location>
        <begin position="168"/>
        <end position="194"/>
    </location>
</feature>
<evidence type="ECO:0000313" key="12">
    <source>
        <dbReference type="EMBL" id="SFC41872.1"/>
    </source>
</evidence>
<feature type="transmembrane region" description="Helical" evidence="9">
    <location>
        <begin position="90"/>
        <end position="112"/>
    </location>
</feature>
<name>A0A1I1J1H8_9RHOB</name>
<dbReference type="EMBL" id="FOLX01000001">
    <property type="protein sequence ID" value="SFC41872.1"/>
    <property type="molecule type" value="Genomic_DNA"/>
</dbReference>
<keyword evidence="4 9" id="KW-0997">Cell inner membrane</keyword>
<keyword evidence="5 9" id="KW-0812">Transmembrane</keyword>
<accession>A0A1I1J1H8</accession>
<evidence type="ECO:0000256" key="9">
    <source>
        <dbReference type="RuleBase" id="RU369079"/>
    </source>
</evidence>